<sequence>MEAAGGGQHETRRRAGLALLGVVYSSLLLNAIFVAHHFLSPSRLLLRDDGCGCGLTWSLQAAREAEAVAAVECSGHGQVFVDGVAGEDGRPGCECNSCFGGPDCSLRTPNCTADADRHTRFSLPCLLVSAGALDKSLPVHDGRIIIFPFLSIIRLKQILL</sequence>
<dbReference type="AlphaFoldDB" id="B6U817"/>
<proteinExistence type="evidence at transcript level"/>
<dbReference type="InterPro" id="IPR006947">
    <property type="entry name" value="EGF_alliinase"/>
</dbReference>
<dbReference type="EMBL" id="EU973382">
    <property type="protein sequence ID" value="ACG45500.1"/>
    <property type="molecule type" value="mRNA"/>
</dbReference>
<dbReference type="ExpressionAtlas" id="B6U817">
    <property type="expression patterns" value="baseline and differential"/>
</dbReference>
<dbReference type="Gene3D" id="2.10.25.30">
    <property type="entry name" value="EGF-like, alliinase"/>
    <property type="match status" value="1"/>
</dbReference>
<feature type="transmembrane region" description="Helical" evidence="1">
    <location>
        <begin position="17"/>
        <end position="39"/>
    </location>
</feature>
<accession>B6U817</accession>
<feature type="domain" description="Alliinase EGF-like" evidence="2">
    <location>
        <begin position="56"/>
        <end position="111"/>
    </location>
</feature>
<reference evidence="3" key="1">
    <citation type="journal article" date="2009" name="Plant Mol. Biol.">
        <title>Insights into corn genes derived from large-scale cDNA sequencing.</title>
        <authorList>
            <person name="Alexandrov N.N."/>
            <person name="Brover V.V."/>
            <person name="Freidin S."/>
            <person name="Troukhan M.E."/>
            <person name="Tatarinova T.V."/>
            <person name="Zhang H."/>
            <person name="Swaller T.J."/>
            <person name="Lu Y.P."/>
            <person name="Bouck J."/>
            <person name="Flavell R.B."/>
            <person name="Feldmann K.A."/>
        </authorList>
    </citation>
    <scope>NUCLEOTIDE SEQUENCE</scope>
</reference>
<organism evidence="3">
    <name type="scientific">Zea mays</name>
    <name type="common">Maize</name>
    <dbReference type="NCBI Taxonomy" id="4577"/>
    <lineage>
        <taxon>Eukaryota</taxon>
        <taxon>Viridiplantae</taxon>
        <taxon>Streptophyta</taxon>
        <taxon>Embryophyta</taxon>
        <taxon>Tracheophyta</taxon>
        <taxon>Spermatophyta</taxon>
        <taxon>Magnoliopsida</taxon>
        <taxon>Liliopsida</taxon>
        <taxon>Poales</taxon>
        <taxon>Poaceae</taxon>
        <taxon>PACMAD clade</taxon>
        <taxon>Panicoideae</taxon>
        <taxon>Andropogonodae</taxon>
        <taxon>Andropogoneae</taxon>
        <taxon>Tripsacinae</taxon>
        <taxon>Zea</taxon>
    </lineage>
</organism>
<keyword evidence="1" id="KW-0812">Transmembrane</keyword>
<evidence type="ECO:0000313" key="3">
    <source>
        <dbReference type="EMBL" id="ACG45500.1"/>
    </source>
</evidence>
<evidence type="ECO:0000259" key="2">
    <source>
        <dbReference type="Pfam" id="PF04863"/>
    </source>
</evidence>
<keyword evidence="1" id="KW-1133">Transmembrane helix</keyword>
<evidence type="ECO:0000256" key="1">
    <source>
        <dbReference type="SAM" id="Phobius"/>
    </source>
</evidence>
<dbReference type="InterPro" id="IPR037029">
    <property type="entry name" value="Alliinase_N_sf"/>
</dbReference>
<keyword evidence="1" id="KW-0472">Membrane</keyword>
<name>B6U817_MAIZE</name>
<dbReference type="GO" id="GO:0016846">
    <property type="term" value="F:carbon-sulfur lyase activity"/>
    <property type="evidence" value="ECO:0007669"/>
    <property type="project" value="InterPro"/>
</dbReference>
<dbReference type="Pfam" id="PF04863">
    <property type="entry name" value="EGF_alliinase"/>
    <property type="match status" value="1"/>
</dbReference>
<protein>
    <recommendedName>
        <fullName evidence="2">Alliinase EGF-like domain-containing protein</fullName>
    </recommendedName>
</protein>